<evidence type="ECO:0000256" key="1">
    <source>
        <dbReference type="SAM" id="SignalP"/>
    </source>
</evidence>
<dbReference type="Pfam" id="PF06259">
    <property type="entry name" value="Abhydrolase_8"/>
    <property type="match status" value="1"/>
</dbReference>
<dbReference type="Proteomes" id="UP000642070">
    <property type="component" value="Unassembled WGS sequence"/>
</dbReference>
<comment type="caution">
    <text evidence="3">The sequence shown here is derived from an EMBL/GenBank/DDBJ whole genome shotgun (WGS) entry which is preliminary data.</text>
</comment>
<feature type="domain" description="DUF1023" evidence="2">
    <location>
        <begin position="84"/>
        <end position="252"/>
    </location>
</feature>
<proteinExistence type="predicted"/>
<reference evidence="3" key="2">
    <citation type="submission" date="2020-09" db="EMBL/GenBank/DDBJ databases">
        <authorList>
            <person name="Sun Q."/>
            <person name="Ohkuma M."/>
        </authorList>
    </citation>
    <scope>NUCLEOTIDE SEQUENCE</scope>
    <source>
        <strain evidence="3">JCM 19831</strain>
    </source>
</reference>
<organism evidence="3 4">
    <name type="scientific">Dactylosporangium sucinum</name>
    <dbReference type="NCBI Taxonomy" id="1424081"/>
    <lineage>
        <taxon>Bacteria</taxon>
        <taxon>Bacillati</taxon>
        <taxon>Actinomycetota</taxon>
        <taxon>Actinomycetes</taxon>
        <taxon>Micromonosporales</taxon>
        <taxon>Micromonosporaceae</taxon>
        <taxon>Dactylosporangium</taxon>
    </lineage>
</organism>
<evidence type="ECO:0000259" key="2">
    <source>
        <dbReference type="Pfam" id="PF06259"/>
    </source>
</evidence>
<feature type="signal peptide" evidence="1">
    <location>
        <begin position="1"/>
        <end position="32"/>
    </location>
</feature>
<dbReference type="InterPro" id="IPR029058">
    <property type="entry name" value="AB_hydrolase_fold"/>
</dbReference>
<gene>
    <name evidence="3" type="ORF">GCM10007977_069210</name>
</gene>
<dbReference type="SUPFAM" id="SSF53474">
    <property type="entry name" value="alpha/beta-Hydrolases"/>
    <property type="match status" value="1"/>
</dbReference>
<dbReference type="AlphaFoldDB" id="A0A917X1D0"/>
<accession>A0A917X1D0</accession>
<keyword evidence="4" id="KW-1185">Reference proteome</keyword>
<dbReference type="Gene3D" id="3.40.50.1820">
    <property type="entry name" value="alpha/beta hydrolase"/>
    <property type="match status" value="1"/>
</dbReference>
<sequence length="306" mass="31679">MSGIATLIAMRRRTILTALAVALAPAAGTLLAPTDAVPAPEPIDLHETFAARYAATRAAMDAAGPPYEGRDGQFLLFEPPGGPHRGRVAEVFGDLGTARRIAVLVPGAGNRADNYWRGVASRPYRSPSRQGRDLHDATGGATAVVVWLGYDTPAGIDVSAFREDLARAGAAALERFVRALTTACPQATVALLGHSYGGTVIGLAARNLPPAVTDLVVFGCPGTGAATVRGLGTTARVWAALSPHDPMRFVPGVRIGGLGHGRQPAGPAFGARVIPAETVLDHDRYLTPGTDAQQAVARVAAHGDQR</sequence>
<evidence type="ECO:0000313" key="3">
    <source>
        <dbReference type="EMBL" id="GGM57718.1"/>
    </source>
</evidence>
<dbReference type="InterPro" id="IPR010427">
    <property type="entry name" value="DUF1023"/>
</dbReference>
<dbReference type="EMBL" id="BMPI01000040">
    <property type="protein sequence ID" value="GGM57718.1"/>
    <property type="molecule type" value="Genomic_DNA"/>
</dbReference>
<keyword evidence="1" id="KW-0732">Signal</keyword>
<reference evidence="3" key="1">
    <citation type="journal article" date="2014" name="Int. J. Syst. Evol. Microbiol.">
        <title>Complete genome sequence of Corynebacterium casei LMG S-19264T (=DSM 44701T), isolated from a smear-ripened cheese.</title>
        <authorList>
            <consortium name="US DOE Joint Genome Institute (JGI-PGF)"/>
            <person name="Walter F."/>
            <person name="Albersmeier A."/>
            <person name="Kalinowski J."/>
            <person name="Ruckert C."/>
        </authorList>
    </citation>
    <scope>NUCLEOTIDE SEQUENCE</scope>
    <source>
        <strain evidence="3">JCM 19831</strain>
    </source>
</reference>
<feature type="chain" id="PRO_5038579914" description="DUF1023 domain-containing protein" evidence="1">
    <location>
        <begin position="33"/>
        <end position="306"/>
    </location>
</feature>
<evidence type="ECO:0000313" key="4">
    <source>
        <dbReference type="Proteomes" id="UP000642070"/>
    </source>
</evidence>
<name>A0A917X1D0_9ACTN</name>
<protein>
    <recommendedName>
        <fullName evidence="2">DUF1023 domain-containing protein</fullName>
    </recommendedName>
</protein>